<feature type="domain" description="Radical SAM core" evidence="15">
    <location>
        <begin position="20"/>
        <end position="263"/>
    </location>
</feature>
<evidence type="ECO:0000256" key="11">
    <source>
        <dbReference type="ARBA" id="ARBA00023231"/>
    </source>
</evidence>
<dbReference type="InterPro" id="IPR013785">
    <property type="entry name" value="Aldolase_TIM"/>
</dbReference>
<dbReference type="Pfam" id="PF04055">
    <property type="entry name" value="Radical_SAM"/>
    <property type="match status" value="1"/>
</dbReference>
<dbReference type="OrthoDB" id="9800746at2"/>
<dbReference type="GO" id="GO:0016829">
    <property type="term" value="F:lyase activity"/>
    <property type="evidence" value="ECO:0007669"/>
    <property type="project" value="UniProtKB-KW"/>
</dbReference>
<evidence type="ECO:0000256" key="1">
    <source>
        <dbReference type="ARBA" id="ARBA00001966"/>
    </source>
</evidence>
<evidence type="ECO:0000256" key="12">
    <source>
        <dbReference type="ARBA" id="ARBA00023239"/>
    </source>
</evidence>
<dbReference type="PANTHER" id="PTHR43787">
    <property type="entry name" value="FEMO COFACTOR BIOSYNTHESIS PROTEIN NIFB-RELATED"/>
    <property type="match status" value="1"/>
</dbReference>
<dbReference type="CDD" id="cd01335">
    <property type="entry name" value="Radical_SAM"/>
    <property type="match status" value="1"/>
</dbReference>
<gene>
    <name evidence="16" type="ORF">EDD76_11241</name>
</gene>
<dbReference type="UniPathway" id="UPA00782"/>
<reference evidence="16 17" key="1">
    <citation type="submission" date="2019-03" db="EMBL/GenBank/DDBJ databases">
        <title>Genomic Encyclopedia of Type Strains, Phase IV (KMG-IV): sequencing the most valuable type-strain genomes for metagenomic binning, comparative biology and taxonomic classification.</title>
        <authorList>
            <person name="Goeker M."/>
        </authorList>
    </citation>
    <scope>NUCLEOTIDE SEQUENCE [LARGE SCALE GENOMIC DNA]</scope>
    <source>
        <strain evidence="16 17">DSM 100556</strain>
    </source>
</reference>
<comment type="similarity">
    <text evidence="4">Belongs to the radical SAM superfamily. NifB family.</text>
</comment>
<evidence type="ECO:0000256" key="7">
    <source>
        <dbReference type="ARBA" id="ARBA00022691"/>
    </source>
</evidence>
<evidence type="ECO:0000256" key="4">
    <source>
        <dbReference type="ARBA" id="ARBA00006804"/>
    </source>
</evidence>
<evidence type="ECO:0000256" key="9">
    <source>
        <dbReference type="ARBA" id="ARBA00023004"/>
    </source>
</evidence>
<dbReference type="PANTHER" id="PTHR43787:SF13">
    <property type="entry name" value="FEMO COFACTOR BIOSYNTHESIS PROTEIN NIFB"/>
    <property type="match status" value="1"/>
</dbReference>
<keyword evidence="9" id="KW-0408">Iron</keyword>
<evidence type="ECO:0000256" key="5">
    <source>
        <dbReference type="ARBA" id="ARBA00021702"/>
    </source>
</evidence>
<comment type="cofactor">
    <cofactor evidence="1">
        <name>[4Fe-4S] cluster</name>
        <dbReference type="ChEBI" id="CHEBI:49883"/>
    </cofactor>
</comment>
<name>A0A4R1QXB4_9FIRM</name>
<keyword evidence="12" id="KW-0456">Lyase</keyword>
<dbReference type="SMART" id="SM00729">
    <property type="entry name" value="Elp3"/>
    <property type="match status" value="1"/>
</dbReference>
<keyword evidence="17" id="KW-1185">Reference proteome</keyword>
<dbReference type="AlphaFoldDB" id="A0A4R1QXB4"/>
<dbReference type="SUPFAM" id="SSF102114">
    <property type="entry name" value="Radical SAM enzymes"/>
    <property type="match status" value="1"/>
</dbReference>
<accession>A0A4R1QXB4</accession>
<dbReference type="GO" id="GO:0046872">
    <property type="term" value="F:metal ion binding"/>
    <property type="evidence" value="ECO:0007669"/>
    <property type="project" value="UniProtKB-KW"/>
</dbReference>
<evidence type="ECO:0000256" key="8">
    <source>
        <dbReference type="ARBA" id="ARBA00022723"/>
    </source>
</evidence>
<dbReference type="EMBL" id="SLUO01000012">
    <property type="protein sequence ID" value="TCL56214.1"/>
    <property type="molecule type" value="Genomic_DNA"/>
</dbReference>
<evidence type="ECO:0000256" key="13">
    <source>
        <dbReference type="ARBA" id="ARBA00030926"/>
    </source>
</evidence>
<dbReference type="PROSITE" id="PS51918">
    <property type="entry name" value="RADICAL_SAM"/>
    <property type="match status" value="1"/>
</dbReference>
<keyword evidence="10" id="KW-0411">Iron-sulfur</keyword>
<evidence type="ECO:0000313" key="16">
    <source>
        <dbReference type="EMBL" id="TCL56214.1"/>
    </source>
</evidence>
<evidence type="ECO:0000259" key="15">
    <source>
        <dbReference type="PROSITE" id="PS51918"/>
    </source>
</evidence>
<keyword evidence="6" id="KW-0004">4Fe-4S</keyword>
<evidence type="ECO:0000256" key="6">
    <source>
        <dbReference type="ARBA" id="ARBA00022485"/>
    </source>
</evidence>
<dbReference type="Gene3D" id="3.20.20.70">
    <property type="entry name" value="Aldolase class I"/>
    <property type="match status" value="1"/>
</dbReference>
<evidence type="ECO:0000256" key="14">
    <source>
        <dbReference type="ARBA" id="ARBA00032102"/>
    </source>
</evidence>
<comment type="caution">
    <text evidence="16">The sequence shown here is derived from an EMBL/GenBank/DDBJ whole genome shotgun (WGS) entry which is preliminary data.</text>
</comment>
<dbReference type="SFLD" id="SFLDG01067">
    <property type="entry name" value="SPASM/twitch_domain_containing"/>
    <property type="match status" value="1"/>
</dbReference>
<dbReference type="RefSeq" id="WP_031389310.1">
    <property type="nucleotide sequence ID" value="NZ_JPNB01000001.1"/>
</dbReference>
<organism evidence="16 17">
    <name type="scientific">Kineothrix alysoides</name>
    <dbReference type="NCBI Taxonomy" id="1469948"/>
    <lineage>
        <taxon>Bacteria</taxon>
        <taxon>Bacillati</taxon>
        <taxon>Bacillota</taxon>
        <taxon>Clostridia</taxon>
        <taxon>Lachnospirales</taxon>
        <taxon>Lachnospiraceae</taxon>
        <taxon>Kineothrix</taxon>
    </lineage>
</organism>
<dbReference type="Proteomes" id="UP000295718">
    <property type="component" value="Unassembled WGS sequence"/>
</dbReference>
<dbReference type="GO" id="GO:0051539">
    <property type="term" value="F:4 iron, 4 sulfur cluster binding"/>
    <property type="evidence" value="ECO:0007669"/>
    <property type="project" value="UniProtKB-KW"/>
</dbReference>
<comment type="function">
    <text evidence="2">Involved in the biosynthesis of the iron-molybdenum cofactor (FeMo-co or M-cluster) found in the dinitrogenase enzyme of the nitrogenase complex in nitrogen-fixing microorganisms. NifB catalyzes the crucial step of radical SAM-dependent carbide insertion that occurs concomitant with the insertion of a 9th sulfur and the rearrangement/coupling of two [4Fe-4S] clusters into a [8Fe-9S-C] cluster, the precursor to the M-cluster.</text>
</comment>
<keyword evidence="11" id="KW-0535">Nitrogen fixation</keyword>
<dbReference type="InterPro" id="IPR058240">
    <property type="entry name" value="rSAM_sf"/>
</dbReference>
<dbReference type="SFLD" id="SFLDS00029">
    <property type="entry name" value="Radical_SAM"/>
    <property type="match status" value="1"/>
</dbReference>
<sequence length="291" mass="31432">MAKSFDELAAAHPCFAVGAKVNKGRVHLPVSPGCNILCRFCDRKINDVDVRPGVAATIITPEEAVEVVRKAVELCPDITVAGVAGPGDTLATPYALETFRLIKKEFPDIIKCMSTNGLLLPEYQQDIIDVGIDSLTVTVNAVDPAIQAQICGGITYKGKRYEGLEAAEILIRNQLSGIKAVSDAGVTVKVNTVLIPEINADHVETVAKTVSEAGAKIYNIIPLIPQHELNWCSAPDCRLLSEVRGLAEQYINVFRHCQRCRADAAGIPGGEDFSKLIYIRPVVQENTFSHG</sequence>
<dbReference type="STRING" id="1469948.GCA_000732725_00547"/>
<evidence type="ECO:0000256" key="10">
    <source>
        <dbReference type="ARBA" id="ARBA00023014"/>
    </source>
</evidence>
<protein>
    <recommendedName>
        <fullName evidence="5">FeMo cofactor biosynthesis protein NifB</fullName>
    </recommendedName>
    <alternativeName>
        <fullName evidence="14">Nitrogenase cofactor maturase NifB</fullName>
    </alternativeName>
    <alternativeName>
        <fullName evidence="13">Radical SAM assemblase NifB</fullName>
    </alternativeName>
</protein>
<proteinExistence type="inferred from homology"/>
<comment type="pathway">
    <text evidence="3">Cofactor biosynthesis; Fe-Mo cofactor biosynthesis.</text>
</comment>
<keyword evidence="7" id="KW-0949">S-adenosyl-L-methionine</keyword>
<dbReference type="InterPro" id="IPR006638">
    <property type="entry name" value="Elp3/MiaA/NifB-like_rSAM"/>
</dbReference>
<evidence type="ECO:0000256" key="3">
    <source>
        <dbReference type="ARBA" id="ARBA00005155"/>
    </source>
</evidence>
<evidence type="ECO:0000313" key="17">
    <source>
        <dbReference type="Proteomes" id="UP000295718"/>
    </source>
</evidence>
<keyword evidence="8" id="KW-0479">Metal-binding</keyword>
<dbReference type="InterPro" id="IPR007197">
    <property type="entry name" value="rSAM"/>
</dbReference>
<evidence type="ECO:0000256" key="2">
    <source>
        <dbReference type="ARBA" id="ARBA00003522"/>
    </source>
</evidence>